<dbReference type="InterPro" id="IPR025859">
    <property type="entry name" value="AurF/CmlI"/>
</dbReference>
<dbReference type="GO" id="GO:0016491">
    <property type="term" value="F:oxidoreductase activity"/>
    <property type="evidence" value="ECO:0007669"/>
    <property type="project" value="InterPro"/>
</dbReference>
<reference evidence="1 2" key="1">
    <citation type="submission" date="2019-09" db="EMBL/GenBank/DDBJ databases">
        <title>Draft genome sequencing and comparative genomics of hatchery-associated Vibrios.</title>
        <authorList>
            <person name="Kehlet-Delgado H."/>
            <person name="Mueller R.S."/>
        </authorList>
    </citation>
    <scope>NUCLEOTIDE SEQUENCE [LARGE SCALE GENOMIC DNA]</scope>
    <source>
        <strain evidence="1 2">99-70-13A3</strain>
    </source>
</reference>
<dbReference type="RefSeq" id="WP_171327289.1">
    <property type="nucleotide sequence ID" value="NZ_CAWPOP010000001.1"/>
</dbReference>
<dbReference type="InterPro" id="IPR012348">
    <property type="entry name" value="RNR-like"/>
</dbReference>
<comment type="caution">
    <text evidence="1">The sequence shown here is derived from an EMBL/GenBank/DDBJ whole genome shotgun (WGS) entry which is preliminary data.</text>
</comment>
<evidence type="ECO:0000313" key="2">
    <source>
        <dbReference type="Proteomes" id="UP000519158"/>
    </source>
</evidence>
<dbReference type="AlphaFoldDB" id="A0A7Y4D2H1"/>
<dbReference type="EMBL" id="VTXL01000001">
    <property type="protein sequence ID" value="NOJ11310.1"/>
    <property type="molecule type" value="Genomic_DNA"/>
</dbReference>
<dbReference type="Pfam" id="PF11583">
    <property type="entry name" value="AurF"/>
    <property type="match status" value="1"/>
</dbReference>
<evidence type="ECO:0000313" key="1">
    <source>
        <dbReference type="EMBL" id="NOJ11310.1"/>
    </source>
</evidence>
<proteinExistence type="predicted"/>
<sequence>MAYQTHADSWEQRATIRSRPRRIIEDDELSFYPKERQPLCFDPVIEKLGDEVQNTILLQSLYKYINDIVIFETEIVNKTALDIAKGRFPFEFSFDVRYDAMSVVIDEDYHAFVAMDFQNQMEQQTGTKPFQVFDEIELSRAIPKAIASLDDSKHKAGVELIAVAISENTVTSDVAAFASDQSVKRSIKGIMADHLADEGRHSNFWIKLVKIYWSEIDETSRLAIGAALPKFLEEYLTNDIQKEFDKALINQLGLPGIVKDKILENLVDGYPITSQHPMVTNIRRFLIASGIFAHTPTRNLLVQYS</sequence>
<name>A0A7Y4D2H1_VIBSP</name>
<gene>
    <name evidence="1" type="ORF">F0234_00835</name>
</gene>
<organism evidence="1 2">
    <name type="scientific">Vibrio splendidus</name>
    <dbReference type="NCBI Taxonomy" id="29497"/>
    <lineage>
        <taxon>Bacteria</taxon>
        <taxon>Pseudomonadati</taxon>
        <taxon>Pseudomonadota</taxon>
        <taxon>Gammaproteobacteria</taxon>
        <taxon>Vibrionales</taxon>
        <taxon>Vibrionaceae</taxon>
        <taxon>Vibrio</taxon>
    </lineage>
</organism>
<accession>A0A7Y4D2H1</accession>
<dbReference type="Proteomes" id="UP000519158">
    <property type="component" value="Unassembled WGS sequence"/>
</dbReference>
<protein>
    <submittedName>
        <fullName evidence="1">Diiron oxygenase</fullName>
    </submittedName>
</protein>
<dbReference type="Gene3D" id="1.10.620.20">
    <property type="entry name" value="Ribonucleotide Reductase, subunit A"/>
    <property type="match status" value="1"/>
</dbReference>